<reference evidence="2 3" key="2">
    <citation type="submission" date="2019-09" db="EMBL/GenBank/DDBJ databases">
        <authorList>
            <person name="Jin C."/>
        </authorList>
    </citation>
    <scope>NUCLEOTIDE SEQUENCE [LARGE SCALE GENOMIC DNA]</scope>
    <source>
        <strain evidence="2 3">BN140078</strain>
    </source>
</reference>
<evidence type="ECO:0000313" key="3">
    <source>
        <dbReference type="Proteomes" id="UP000324611"/>
    </source>
</evidence>
<name>A0A5B2VLP3_9BACT</name>
<accession>A0A5B2VLP3</accession>
<evidence type="ECO:0000313" key="2">
    <source>
        <dbReference type="EMBL" id="KAA2239119.1"/>
    </source>
</evidence>
<dbReference type="PANTHER" id="PTHR34585:SF22">
    <property type="entry name" value="HELIX-TURN-HELIX DOMAIN-CONTAINING PROTEIN"/>
    <property type="match status" value="1"/>
</dbReference>
<comment type="caution">
    <text evidence="2">The sequence shown here is derived from an EMBL/GenBank/DDBJ whole genome shotgun (WGS) entry which is preliminary data.</text>
</comment>
<dbReference type="InterPro" id="IPR009061">
    <property type="entry name" value="DNA-bd_dom_put_sf"/>
</dbReference>
<gene>
    <name evidence="2" type="ORF">F0L74_23195</name>
</gene>
<dbReference type="SUPFAM" id="SSF46955">
    <property type="entry name" value="Putative DNA-binding domain"/>
    <property type="match status" value="1"/>
</dbReference>
<dbReference type="EMBL" id="VUOC01000004">
    <property type="protein sequence ID" value="KAA2239119.1"/>
    <property type="molecule type" value="Genomic_DNA"/>
</dbReference>
<dbReference type="RefSeq" id="WP_149840298.1">
    <property type="nucleotide sequence ID" value="NZ_VUOC01000004.1"/>
</dbReference>
<organism evidence="2 3">
    <name type="scientific">Chitinophaga agrisoli</name>
    <dbReference type="NCBI Taxonomy" id="2607653"/>
    <lineage>
        <taxon>Bacteria</taxon>
        <taxon>Pseudomonadati</taxon>
        <taxon>Bacteroidota</taxon>
        <taxon>Chitinophagia</taxon>
        <taxon>Chitinophagales</taxon>
        <taxon>Chitinophagaceae</taxon>
        <taxon>Chitinophaga</taxon>
    </lineage>
</organism>
<feature type="domain" description="Helix-turn-helix" evidence="1">
    <location>
        <begin position="42"/>
        <end position="85"/>
    </location>
</feature>
<dbReference type="PANTHER" id="PTHR34585">
    <property type="match status" value="1"/>
</dbReference>
<proteinExistence type="predicted"/>
<protein>
    <submittedName>
        <fullName evidence="2">Helix-turn-helix domain-containing protein</fullName>
    </submittedName>
</protein>
<dbReference type="Proteomes" id="UP000324611">
    <property type="component" value="Unassembled WGS sequence"/>
</dbReference>
<dbReference type="InterPro" id="IPR041657">
    <property type="entry name" value="HTH_17"/>
</dbReference>
<sequence length="97" mass="11187">MAVEIITREDLALFKRELIQELHELFTSTKAPATKKWVKSYEVREMLNISPGTLQNMRINGTIAYSKIGGLIFYDYDDIIKLMEKDKKSAGKPQRAH</sequence>
<evidence type="ECO:0000259" key="1">
    <source>
        <dbReference type="Pfam" id="PF12728"/>
    </source>
</evidence>
<reference evidence="2 3" key="1">
    <citation type="submission" date="2019-09" db="EMBL/GenBank/DDBJ databases">
        <title>Chitinophaga ginsengihumi sp. nov., isolated from soil of ginseng rhizosphere.</title>
        <authorList>
            <person name="Lee J."/>
        </authorList>
    </citation>
    <scope>NUCLEOTIDE SEQUENCE [LARGE SCALE GENOMIC DNA]</scope>
    <source>
        <strain evidence="2 3">BN140078</strain>
    </source>
</reference>
<keyword evidence="3" id="KW-1185">Reference proteome</keyword>
<dbReference type="Pfam" id="PF12728">
    <property type="entry name" value="HTH_17"/>
    <property type="match status" value="1"/>
</dbReference>
<dbReference type="AlphaFoldDB" id="A0A5B2VLP3"/>